<dbReference type="InterPro" id="IPR014117">
    <property type="entry name" value="TraC-F-type"/>
</dbReference>
<dbReference type="InterPro" id="IPR027417">
    <property type="entry name" value="P-loop_NTPase"/>
</dbReference>
<name>A0A011P4Z5_ACCRE</name>
<evidence type="ECO:0000313" key="2">
    <source>
        <dbReference type="EMBL" id="EXI89968.1"/>
    </source>
</evidence>
<dbReference type="STRING" id="1454004.AW11_01150"/>
<dbReference type="SUPFAM" id="SSF52540">
    <property type="entry name" value="P-loop containing nucleoside triphosphate hydrolases"/>
    <property type="match status" value="1"/>
</dbReference>
<dbReference type="Gene3D" id="1.10.8.730">
    <property type="match status" value="1"/>
</dbReference>
<comment type="caution">
    <text evidence="2">The sequence shown here is derived from an EMBL/GenBank/DDBJ whole genome shotgun (WGS) entry which is preliminary data.</text>
</comment>
<dbReference type="AlphaFoldDB" id="A0A011P4Z5"/>
<keyword evidence="2" id="KW-0547">Nucleotide-binding</keyword>
<dbReference type="InterPro" id="IPR025955">
    <property type="entry name" value="TraC/Conjuga_ATPase"/>
</dbReference>
<dbReference type="GO" id="GO:0005524">
    <property type="term" value="F:ATP binding"/>
    <property type="evidence" value="ECO:0007669"/>
    <property type="project" value="UniProtKB-KW"/>
</dbReference>
<dbReference type="PANTHER" id="PTHR38467">
    <property type="match status" value="1"/>
</dbReference>
<keyword evidence="3" id="KW-1185">Reference proteome</keyword>
<proteinExistence type="predicted"/>
<dbReference type="InterPro" id="IPR053155">
    <property type="entry name" value="F-pilin_assembly_TraC"/>
</dbReference>
<gene>
    <name evidence="2" type="ORF">AW11_01150</name>
</gene>
<evidence type="ECO:0000259" key="1">
    <source>
        <dbReference type="Pfam" id="PF19044"/>
    </source>
</evidence>
<organism evidence="2 3">
    <name type="scientific">Accumulibacter regalis</name>
    <dbReference type="NCBI Taxonomy" id="522306"/>
    <lineage>
        <taxon>Bacteria</taxon>
        <taxon>Pseudomonadati</taxon>
        <taxon>Pseudomonadota</taxon>
        <taxon>Betaproteobacteria</taxon>
        <taxon>Candidatus Accumulibacter</taxon>
    </lineage>
</organism>
<dbReference type="NCBIfam" id="TIGR02746">
    <property type="entry name" value="TraC-F-type"/>
    <property type="match status" value="1"/>
</dbReference>
<feature type="domain" description="TraG P-loop" evidence="1">
    <location>
        <begin position="497"/>
        <end position="861"/>
    </location>
</feature>
<evidence type="ECO:0000313" key="3">
    <source>
        <dbReference type="Proteomes" id="UP000022141"/>
    </source>
</evidence>
<accession>A0A011P4Z5</accession>
<dbReference type="PANTHER" id="PTHR38467:SF1">
    <property type="entry name" value="CONJUGATIVE TRANSFER: ASSEMBLY"/>
    <property type="match status" value="1"/>
</dbReference>
<dbReference type="CDD" id="cd01127">
    <property type="entry name" value="TrwB_TraG_TraD_VirD4"/>
    <property type="match status" value="1"/>
</dbReference>
<dbReference type="eggNOG" id="COG3451">
    <property type="taxonomic scope" value="Bacteria"/>
</dbReference>
<dbReference type="Gene3D" id="3.40.50.300">
    <property type="entry name" value="P-loop containing nucleotide triphosphate hydrolases"/>
    <property type="match status" value="1"/>
</dbReference>
<sequence length="867" mass="97376">MSLSDTLREAFLPERSAHADRLPRRLLREISRMPRLTGILPYVAWHEETRLFALDQGAFGERESQAIGFCIEALPQTGANDEMEKVLASLFVSCPPGTGIQVTLYGSPNILPVLQAQANLLPRSGADVRSVADGGADQNGGWEDRRHSNIFRLLARRRIDHYLHGTGQSIFSHQTYLLRDFRAVISITLPLDPEVPADVDEALRVRESVHATLKSAHLPGHDWGPEQLLHFVAPFFDHSSLFTGRDLRPIEWNEAQPLRDQVSHHEIASRLGDSDIRFRQAGGDESVLQLFSVRQYPRYFRLAGMNTLIGDPYQLALSMPCPFLITMGAVALDYEAARSKAKIKATRATQSAGSYMAHFQPDLQERKRDWDMVLKTFDSGRTVVGMYHQICLLAKATEAARCEHAVRAVWRARGFDLTKDFYLQHQALAAALPMTLTPALQADVRQFGRISTKTADNAVMMSPLIAEWKGTPTPVMTLFGRRGQVLGFDLFDNTGGNFNFAVAALSGSGKSVFVNEMTYRYLGAGAKVWIIDVGRSYKNLCDLLDGEFIEFSDERRNTLCLNPFSMIIDINADMEMVLPLLAQMASPREPLDNYSYTALGSAIKRVWDAKGRSATITDIYTLLQTGRLSSEGEYERDLSRLATALEPYTRHGVYASYFEGDANIAFDRDLVVLELEELKAKKDLQSVVMQLIMYRITQEMYRDRSRRKLVIIDESWDLMGSGASGSFIEAGYRRARKYGGAFGTITQSVDDYYKNEATRAAINNADWLFLLRQKPENIERLGTEGKLVLDEWLKRQLASVSTEHGHFSEIYIHSPVGSGLGRLLLDPFSMLVYSTRAEDFQAIKRLRAQGLSVSEAVERLVIERGSR</sequence>
<dbReference type="PATRIC" id="fig|1454004.3.peg.1205"/>
<dbReference type="Pfam" id="PF19044">
    <property type="entry name" value="P-loop_TraG"/>
    <property type="match status" value="1"/>
</dbReference>
<reference evidence="2" key="1">
    <citation type="submission" date="2014-02" db="EMBL/GenBank/DDBJ databases">
        <title>Expanding our view of genomic diversity in Candidatus Accumulibacter clades.</title>
        <authorList>
            <person name="Skennerton C.T."/>
            <person name="Barr J.J."/>
            <person name="Slater F.R."/>
            <person name="Bond P.L."/>
            <person name="Tyson G.W."/>
        </authorList>
    </citation>
    <scope>NUCLEOTIDE SEQUENCE [LARGE SCALE GENOMIC DNA]</scope>
</reference>
<keyword evidence="2" id="KW-0067">ATP-binding</keyword>
<dbReference type="InterPro" id="IPR043964">
    <property type="entry name" value="P-loop_TraG"/>
</dbReference>
<dbReference type="Pfam" id="PF11130">
    <property type="entry name" value="TraC_F_IV"/>
    <property type="match status" value="1"/>
</dbReference>
<dbReference type="Proteomes" id="UP000022141">
    <property type="component" value="Unassembled WGS sequence"/>
</dbReference>
<dbReference type="EMBL" id="JEMY01000011">
    <property type="protein sequence ID" value="EXI89968.1"/>
    <property type="molecule type" value="Genomic_DNA"/>
</dbReference>
<protein>
    <submittedName>
        <fullName evidence="2">Conjugal transfer ATP-binding protein TraC</fullName>
    </submittedName>
</protein>